<dbReference type="InterPro" id="IPR057447">
    <property type="entry name" value="Bbp19-like_phage"/>
</dbReference>
<dbReference type="EMBL" id="VITF01000001">
    <property type="protein sequence ID" value="TWA74162.1"/>
    <property type="molecule type" value="Genomic_DNA"/>
</dbReference>
<sequence length="108" mass="11787">MSWEDREKATRARRGAPSDEERRAAAEARANAEMARLCAAVFATGQGRELLVALRRRTKDRVLGPDASASALFHLEGQRQLVHAIETWTADGTRTDPSDLRAGLAGTD</sequence>
<comment type="caution">
    <text evidence="3">The sequence shown here is derived from an EMBL/GenBank/DDBJ whole genome shotgun (WGS) entry which is preliminary data.</text>
</comment>
<name>A0A560BNH6_AZOBR</name>
<dbReference type="Proteomes" id="UP000316083">
    <property type="component" value="Unassembled WGS sequence"/>
</dbReference>
<reference evidence="3 4" key="1">
    <citation type="submission" date="2019-06" db="EMBL/GenBank/DDBJ databases">
        <title>Genomic Encyclopedia of Type Strains, Phase IV (KMG-V): Genome sequencing to study the core and pangenomes of soil and plant-associated prokaryotes.</title>
        <authorList>
            <person name="Whitman W."/>
        </authorList>
    </citation>
    <scope>NUCLEOTIDE SEQUENCE [LARGE SCALE GENOMIC DNA]</scope>
    <source>
        <strain evidence="3 4">BR 11796</strain>
    </source>
</reference>
<feature type="domain" description="Bbp19-like phage" evidence="2">
    <location>
        <begin position="39"/>
        <end position="89"/>
    </location>
</feature>
<feature type="region of interest" description="Disordered" evidence="1">
    <location>
        <begin position="1"/>
        <end position="27"/>
    </location>
</feature>
<evidence type="ECO:0000259" key="2">
    <source>
        <dbReference type="Pfam" id="PF25181"/>
    </source>
</evidence>
<protein>
    <recommendedName>
        <fullName evidence="2">Bbp19-like phage domain-containing protein</fullName>
    </recommendedName>
</protein>
<evidence type="ECO:0000313" key="3">
    <source>
        <dbReference type="EMBL" id="TWA74162.1"/>
    </source>
</evidence>
<organism evidence="3 4">
    <name type="scientific">Azospirillum brasilense</name>
    <dbReference type="NCBI Taxonomy" id="192"/>
    <lineage>
        <taxon>Bacteria</taxon>
        <taxon>Pseudomonadati</taxon>
        <taxon>Pseudomonadota</taxon>
        <taxon>Alphaproteobacteria</taxon>
        <taxon>Rhodospirillales</taxon>
        <taxon>Azospirillaceae</taxon>
        <taxon>Azospirillum</taxon>
    </lineage>
</organism>
<proteinExistence type="predicted"/>
<accession>A0A560BNH6</accession>
<evidence type="ECO:0000313" key="4">
    <source>
        <dbReference type="Proteomes" id="UP000316083"/>
    </source>
</evidence>
<evidence type="ECO:0000256" key="1">
    <source>
        <dbReference type="SAM" id="MobiDB-lite"/>
    </source>
</evidence>
<dbReference type="Pfam" id="PF25181">
    <property type="entry name" value="Phage_Bbp19"/>
    <property type="match status" value="1"/>
</dbReference>
<gene>
    <name evidence="3" type="ORF">FBZ82_101177</name>
</gene>
<dbReference type="RefSeq" id="WP_145671823.1">
    <property type="nucleotide sequence ID" value="NZ_VITF01000001.1"/>
</dbReference>
<feature type="compositionally biased region" description="Basic and acidic residues" evidence="1">
    <location>
        <begin position="1"/>
        <end position="26"/>
    </location>
</feature>
<dbReference type="AlphaFoldDB" id="A0A560BNH6"/>